<feature type="transmembrane region" description="Helical" evidence="8">
    <location>
        <begin position="6"/>
        <end position="24"/>
    </location>
</feature>
<dbReference type="EMBL" id="JBEPSJ010000002">
    <property type="protein sequence ID" value="MET4582734.1"/>
    <property type="molecule type" value="Genomic_DNA"/>
</dbReference>
<feature type="transmembrane region" description="Helical" evidence="8">
    <location>
        <begin position="357"/>
        <end position="375"/>
    </location>
</feature>
<dbReference type="Gene3D" id="1.20.1530.20">
    <property type="match status" value="1"/>
</dbReference>
<keyword evidence="5 8" id="KW-1133">Transmembrane helix</keyword>
<keyword evidence="3" id="KW-0813">Transport</keyword>
<organism evidence="10 11">
    <name type="scientific">Conyzicola nivalis</name>
    <dbReference type="NCBI Taxonomy" id="1477021"/>
    <lineage>
        <taxon>Bacteria</taxon>
        <taxon>Bacillati</taxon>
        <taxon>Actinomycetota</taxon>
        <taxon>Actinomycetes</taxon>
        <taxon>Micrococcales</taxon>
        <taxon>Microbacteriaceae</taxon>
        <taxon>Conyzicola</taxon>
    </lineage>
</organism>
<comment type="subcellular location">
    <subcellularLocation>
        <location evidence="1">Membrane</location>
        <topology evidence="1">Multi-pass membrane protein</topology>
    </subcellularLocation>
</comment>
<proteinExistence type="inferred from homology"/>
<sequence length="460" mass="49119">MHLGEELLTLGLLFIISYVFGRLGKLIGLPAIPIYMLVGLIASPYFHLFPLSFESADVELIAVFGLIFLLFSLGLEFDQDEFYGNAGKLLISGGTRIAINMAAGFALGMWIGWGTREALIIAGMTAASSSAIITKLFIELRRLANRETPIILGIMVLEDVFIAIYLAIVAVVIGGEADVWAVTLQLAISFTFLIVMFVVARYGGKVVARLVRTKDDELFTILFFGLAVAFGGIGELLGVSDAIGAFLIGLVLGATRFRGRIEQLALPLRDVFGAFFFLNFGLALDPSTFGAVLVPVGVAVLMTLVVNTAGGQLIAWQNKLTPAEGLNASAMLQNRGEFALILATLAVSAGLDDRLTPFAGLYVLSMAIIGPVLAVNSEKIGARIFPAKKKSPSKQAEHTLTADENFALVEAAMSGNDVAGPDDDLFDDVDGDRPAPDPIAEQAAQQSDAEKPGRQRDPEY</sequence>
<feature type="compositionally biased region" description="Basic and acidic residues" evidence="7">
    <location>
        <begin position="448"/>
        <end position="460"/>
    </location>
</feature>
<evidence type="ECO:0000256" key="4">
    <source>
        <dbReference type="ARBA" id="ARBA00022692"/>
    </source>
</evidence>
<evidence type="ECO:0000256" key="2">
    <source>
        <dbReference type="ARBA" id="ARBA00005551"/>
    </source>
</evidence>
<evidence type="ECO:0000313" key="10">
    <source>
        <dbReference type="EMBL" id="MET4582734.1"/>
    </source>
</evidence>
<feature type="region of interest" description="Disordered" evidence="7">
    <location>
        <begin position="413"/>
        <end position="460"/>
    </location>
</feature>
<protein>
    <submittedName>
        <fullName evidence="10">CPA2 family monovalent cation:H+ antiporter-2</fullName>
    </submittedName>
</protein>
<dbReference type="InterPro" id="IPR038770">
    <property type="entry name" value="Na+/solute_symporter_sf"/>
</dbReference>
<evidence type="ECO:0000256" key="5">
    <source>
        <dbReference type="ARBA" id="ARBA00022989"/>
    </source>
</evidence>
<dbReference type="InterPro" id="IPR006153">
    <property type="entry name" value="Cation/H_exchanger_TM"/>
</dbReference>
<comment type="similarity">
    <text evidence="2">Belongs to the monovalent cation:proton antiporter 2 (CPA2) transporter (TC 2.A.37) family.</text>
</comment>
<feature type="domain" description="Cation/H+ exchanger transmembrane" evidence="9">
    <location>
        <begin position="16"/>
        <end position="373"/>
    </location>
</feature>
<evidence type="ECO:0000256" key="3">
    <source>
        <dbReference type="ARBA" id="ARBA00022448"/>
    </source>
</evidence>
<evidence type="ECO:0000256" key="8">
    <source>
        <dbReference type="SAM" id="Phobius"/>
    </source>
</evidence>
<dbReference type="PANTHER" id="PTHR42751:SF4">
    <property type="entry name" value="K(+)_H(+) ANTIPORTER SUBUNIT KHTU"/>
    <property type="match status" value="1"/>
</dbReference>
<name>A0ABV2QNX0_9MICO</name>
<feature type="transmembrane region" description="Helical" evidence="8">
    <location>
        <begin position="290"/>
        <end position="315"/>
    </location>
</feature>
<feature type="transmembrane region" description="Helical" evidence="8">
    <location>
        <begin position="89"/>
        <end position="113"/>
    </location>
</feature>
<comment type="caution">
    <text evidence="10">The sequence shown here is derived from an EMBL/GenBank/DDBJ whole genome shotgun (WGS) entry which is preliminary data.</text>
</comment>
<reference evidence="10 11" key="1">
    <citation type="submission" date="2024-06" db="EMBL/GenBank/DDBJ databases">
        <title>Sorghum-associated microbial communities from plants grown in Nebraska, USA.</title>
        <authorList>
            <person name="Schachtman D."/>
        </authorList>
    </citation>
    <scope>NUCLEOTIDE SEQUENCE [LARGE SCALE GENOMIC DNA]</scope>
    <source>
        <strain evidence="10 11">2857</strain>
    </source>
</reference>
<feature type="transmembrane region" description="Helical" evidence="8">
    <location>
        <begin position="119"/>
        <end position="138"/>
    </location>
</feature>
<dbReference type="Pfam" id="PF00999">
    <property type="entry name" value="Na_H_Exchanger"/>
    <property type="match status" value="1"/>
</dbReference>
<evidence type="ECO:0000313" key="11">
    <source>
        <dbReference type="Proteomes" id="UP001549257"/>
    </source>
</evidence>
<feature type="transmembrane region" description="Helical" evidence="8">
    <location>
        <begin position="218"/>
        <end position="236"/>
    </location>
</feature>
<evidence type="ECO:0000256" key="7">
    <source>
        <dbReference type="SAM" id="MobiDB-lite"/>
    </source>
</evidence>
<evidence type="ECO:0000259" key="9">
    <source>
        <dbReference type="Pfam" id="PF00999"/>
    </source>
</evidence>
<dbReference type="RefSeq" id="WP_354024906.1">
    <property type="nucleotide sequence ID" value="NZ_JBEPSJ010000002.1"/>
</dbReference>
<keyword evidence="11" id="KW-1185">Reference proteome</keyword>
<dbReference type="PANTHER" id="PTHR42751">
    <property type="entry name" value="SODIUM/HYDROGEN EXCHANGER FAMILY/TRKA DOMAIN PROTEIN"/>
    <property type="match status" value="1"/>
</dbReference>
<feature type="transmembrane region" description="Helical" evidence="8">
    <location>
        <begin position="60"/>
        <end position="77"/>
    </location>
</feature>
<keyword evidence="4 8" id="KW-0812">Transmembrane</keyword>
<evidence type="ECO:0000256" key="1">
    <source>
        <dbReference type="ARBA" id="ARBA00004141"/>
    </source>
</evidence>
<evidence type="ECO:0000256" key="6">
    <source>
        <dbReference type="ARBA" id="ARBA00023136"/>
    </source>
</evidence>
<feature type="transmembrane region" description="Helical" evidence="8">
    <location>
        <begin position="179"/>
        <end position="198"/>
    </location>
</feature>
<dbReference type="Proteomes" id="UP001549257">
    <property type="component" value="Unassembled WGS sequence"/>
</dbReference>
<feature type="transmembrane region" description="Helical" evidence="8">
    <location>
        <begin position="31"/>
        <end position="48"/>
    </location>
</feature>
<gene>
    <name evidence="10" type="ORF">ABIE21_002244</name>
</gene>
<feature type="transmembrane region" description="Helical" evidence="8">
    <location>
        <begin position="150"/>
        <end position="173"/>
    </location>
</feature>
<accession>A0ABV2QNX0</accession>
<feature type="compositionally biased region" description="Acidic residues" evidence="7">
    <location>
        <begin position="420"/>
        <end position="430"/>
    </location>
</feature>
<keyword evidence="6 8" id="KW-0472">Membrane</keyword>